<accession>A0A2G2XUA4</accession>
<dbReference type="InterPro" id="IPR038765">
    <property type="entry name" value="Papain-like_cys_pep_sf"/>
</dbReference>
<reference evidence="1 2" key="1">
    <citation type="journal article" date="2014" name="Nat. Genet.">
        <title>Genome sequence of the hot pepper provides insights into the evolution of pungency in Capsicum species.</title>
        <authorList>
            <person name="Kim S."/>
            <person name="Park M."/>
            <person name="Yeom S.I."/>
            <person name="Kim Y.M."/>
            <person name="Lee J.M."/>
            <person name="Lee H.A."/>
            <person name="Seo E."/>
            <person name="Choi J."/>
            <person name="Cheong K."/>
            <person name="Kim K.T."/>
            <person name="Jung K."/>
            <person name="Lee G.W."/>
            <person name="Oh S.K."/>
            <person name="Bae C."/>
            <person name="Kim S.B."/>
            <person name="Lee H.Y."/>
            <person name="Kim S.Y."/>
            <person name="Kim M.S."/>
            <person name="Kang B.C."/>
            <person name="Jo Y.D."/>
            <person name="Yang H.B."/>
            <person name="Jeong H.J."/>
            <person name="Kang W.H."/>
            <person name="Kwon J.K."/>
            <person name="Shin C."/>
            <person name="Lim J.Y."/>
            <person name="Park J.H."/>
            <person name="Huh J.H."/>
            <person name="Kim J.S."/>
            <person name="Kim B.D."/>
            <person name="Cohen O."/>
            <person name="Paran I."/>
            <person name="Suh M.C."/>
            <person name="Lee S.B."/>
            <person name="Kim Y.K."/>
            <person name="Shin Y."/>
            <person name="Noh S.J."/>
            <person name="Park J."/>
            <person name="Seo Y.S."/>
            <person name="Kwon S.Y."/>
            <person name="Kim H.A."/>
            <person name="Park J.M."/>
            <person name="Kim H.J."/>
            <person name="Choi S.B."/>
            <person name="Bosland P.W."/>
            <person name="Reeves G."/>
            <person name="Jo S.H."/>
            <person name="Lee B.W."/>
            <person name="Cho H.T."/>
            <person name="Choi H.S."/>
            <person name="Lee M.S."/>
            <person name="Yu Y."/>
            <person name="Do Choi Y."/>
            <person name="Park B.S."/>
            <person name="van Deynze A."/>
            <person name="Ashrafi H."/>
            <person name="Hill T."/>
            <person name="Kim W.T."/>
            <person name="Pai H.S."/>
            <person name="Ahn H.K."/>
            <person name="Yeam I."/>
            <person name="Giovannoni J.J."/>
            <person name="Rose J.K."/>
            <person name="Sorensen I."/>
            <person name="Lee S.J."/>
            <person name="Kim R.W."/>
            <person name="Choi I.Y."/>
            <person name="Choi B.S."/>
            <person name="Lim J.S."/>
            <person name="Lee Y.H."/>
            <person name="Choi D."/>
        </authorList>
    </citation>
    <scope>NUCLEOTIDE SEQUENCE [LARGE SCALE GENOMIC DNA]</scope>
    <source>
        <strain evidence="2">cv. CM334</strain>
    </source>
</reference>
<dbReference type="PANTHER" id="PTHR33022">
    <property type="entry name" value="DUF1985 DOMAIN-CONTAINING PROTEIN"/>
    <property type="match status" value="1"/>
</dbReference>
<reference evidence="1 2" key="2">
    <citation type="journal article" date="2017" name="Genome Biol.">
        <title>New reference genome sequences of hot pepper reveal the massive evolution of plant disease-resistance genes by retroduplication.</title>
        <authorList>
            <person name="Kim S."/>
            <person name="Park J."/>
            <person name="Yeom S.I."/>
            <person name="Kim Y.M."/>
            <person name="Seo E."/>
            <person name="Kim K.T."/>
            <person name="Kim M.S."/>
            <person name="Lee J.M."/>
            <person name="Cheong K."/>
            <person name="Shin H.S."/>
            <person name="Kim S.B."/>
            <person name="Han K."/>
            <person name="Lee J."/>
            <person name="Park M."/>
            <person name="Lee H.A."/>
            <person name="Lee H.Y."/>
            <person name="Lee Y."/>
            <person name="Oh S."/>
            <person name="Lee J.H."/>
            <person name="Choi E."/>
            <person name="Choi E."/>
            <person name="Lee S.E."/>
            <person name="Jeon J."/>
            <person name="Kim H."/>
            <person name="Choi G."/>
            <person name="Song H."/>
            <person name="Lee J."/>
            <person name="Lee S.C."/>
            <person name="Kwon J.K."/>
            <person name="Lee H.Y."/>
            <person name="Koo N."/>
            <person name="Hong Y."/>
            <person name="Kim R.W."/>
            <person name="Kang W.H."/>
            <person name="Huh J.H."/>
            <person name="Kang B.C."/>
            <person name="Yang T.J."/>
            <person name="Lee Y.H."/>
            <person name="Bennetzen J.L."/>
            <person name="Choi D."/>
        </authorList>
    </citation>
    <scope>NUCLEOTIDE SEQUENCE [LARGE SCALE GENOMIC DNA]</scope>
    <source>
        <strain evidence="2">cv. CM334</strain>
    </source>
</reference>
<name>A0A2G2XUA4_CAPAN</name>
<evidence type="ECO:0008006" key="3">
    <source>
        <dbReference type="Google" id="ProtNLM"/>
    </source>
</evidence>
<comment type="caution">
    <text evidence="1">The sequence shown here is derived from an EMBL/GenBank/DDBJ whole genome shotgun (WGS) entry which is preliminary data.</text>
</comment>
<dbReference type="PANTHER" id="PTHR33022:SF13">
    <property type="entry name" value="UBIQUITIN-LIKE PROTEASE FAMILY PROFILE DOMAIN-CONTAINING PROTEIN"/>
    <property type="match status" value="1"/>
</dbReference>
<dbReference type="SUPFAM" id="SSF54001">
    <property type="entry name" value="Cysteine proteinases"/>
    <property type="match status" value="1"/>
</dbReference>
<evidence type="ECO:0000313" key="1">
    <source>
        <dbReference type="EMBL" id="PHT60891.1"/>
    </source>
</evidence>
<dbReference type="EMBL" id="AYRZ02000531">
    <property type="protein sequence ID" value="PHT60891.1"/>
    <property type="molecule type" value="Genomic_DNA"/>
</dbReference>
<dbReference type="Proteomes" id="UP000222542">
    <property type="component" value="Unassembled WGS sequence"/>
</dbReference>
<keyword evidence="2" id="KW-1185">Reference proteome</keyword>
<sequence>MVRLFSAGFSLSILQDLFRVEYVTGIAQQDSKSLNCGVFVAVYAEYLSEGLGIPSSGINAQYHHMRYATLLCKYGSVKAEKEYFSENDDPPRPRSSFTQKEKICALHIE</sequence>
<dbReference type="Gramene" id="PHT60891">
    <property type="protein sequence ID" value="PHT60891"/>
    <property type="gene ID" value="T459_35259"/>
</dbReference>
<dbReference type="Gene3D" id="3.40.395.10">
    <property type="entry name" value="Adenoviral Proteinase, Chain A"/>
    <property type="match status" value="1"/>
</dbReference>
<protein>
    <recommendedName>
        <fullName evidence="3">Ubiquitin-like protease family profile domain-containing protein</fullName>
    </recommendedName>
</protein>
<dbReference type="AlphaFoldDB" id="A0A2G2XUA4"/>
<proteinExistence type="predicted"/>
<organism evidence="1 2">
    <name type="scientific">Capsicum annuum</name>
    <name type="common">Capsicum pepper</name>
    <dbReference type="NCBI Taxonomy" id="4072"/>
    <lineage>
        <taxon>Eukaryota</taxon>
        <taxon>Viridiplantae</taxon>
        <taxon>Streptophyta</taxon>
        <taxon>Embryophyta</taxon>
        <taxon>Tracheophyta</taxon>
        <taxon>Spermatophyta</taxon>
        <taxon>Magnoliopsida</taxon>
        <taxon>eudicotyledons</taxon>
        <taxon>Gunneridae</taxon>
        <taxon>Pentapetalae</taxon>
        <taxon>asterids</taxon>
        <taxon>lamiids</taxon>
        <taxon>Solanales</taxon>
        <taxon>Solanaceae</taxon>
        <taxon>Solanoideae</taxon>
        <taxon>Capsiceae</taxon>
        <taxon>Capsicum</taxon>
    </lineage>
</organism>
<evidence type="ECO:0000313" key="2">
    <source>
        <dbReference type="Proteomes" id="UP000222542"/>
    </source>
</evidence>
<gene>
    <name evidence="1" type="ORF">T459_35259</name>
</gene>